<evidence type="ECO:0000259" key="10">
    <source>
        <dbReference type="PROSITE" id="PS51192"/>
    </source>
</evidence>
<sequence length="813" mass="92267">MNDPDPYIAHKLPDNSKTQSVSCHNLGTAFIASKRCPLPELVPIVKLGGDFHDAGKCSDNFQEYIIQGEDSPLRRGDVNHATAGGLLINKLAPGSLLSEMLQIAIYSHHGLYDCINLSSGEALIEKRQSAEYQTREGISLDLVEERFYQYTDRKEIAELFIRARSSLKKLNAGIMDFKKQDLKNQYGNRNFYLGMYERLLMSLLIDADRSNTANFMNGVQEVEKSDQRKEDVKKLWQSCITHLEAHISTLKIRSKIDDYRKEISTACRDAAYIRQNLYRLTLPTGSGKTLSVLRFALHHAMEFEKQRILYVAPFNSILEQNAEVIRDSLGQSEIVLEHHCNVIPETEEAQKKYDRLTENWLSPVVATTAVQFLNTLFTSKTGSVRRMHSLCNSIVIFDEIQALPVKTISLFNLAVNFLTTFCNTTVILCSATQPVFDKLPCNRLLLPRELIEDYIRYDKAFRRVTMFDRTGLNPGGLSIEDLGKFVLDHFPSEQQMLVIVNTKSCARKLYDYLKEQNLPDQTLYHLSTNMCALHRRDVLDKVGERLEDEKNPKPVICISTQLIEAGVDLSFRCVIRSLAGLDNIIQAAGRCNRHGSQDNGNVYIVKMSPEAEKVSYLKDIKRAQEAMTYILERYRNDPGNFDHDLLSARAKEQYYIKYLQQQEAEVDFNVTVHGEPTTLVELFSQNKLAQARYRTCHPGQKSMPTLKQSFKTAGDLFEVISEAGKVTVVVEYNQKITNLIAELQSPYTLYARQKEILRELQMASVGISEQMKNKLGRAVAPVCGGLINVLSNTYYSMETGVSEEPVGMSLLNF</sequence>
<dbReference type="SMART" id="SM00490">
    <property type="entry name" value="HELICc"/>
    <property type="match status" value="1"/>
</dbReference>
<evidence type="ECO:0000313" key="14">
    <source>
        <dbReference type="Proteomes" id="UP000198508"/>
    </source>
</evidence>
<dbReference type="GO" id="GO:0051607">
    <property type="term" value="P:defense response to virus"/>
    <property type="evidence" value="ECO:0007669"/>
    <property type="project" value="UniProtKB-KW"/>
</dbReference>
<evidence type="ECO:0000256" key="4">
    <source>
        <dbReference type="ARBA" id="ARBA00022723"/>
    </source>
</evidence>
<dbReference type="NCBIfam" id="TIGR01587">
    <property type="entry name" value="cas3_core"/>
    <property type="match status" value="1"/>
</dbReference>
<keyword evidence="9" id="KW-0051">Antiviral defense</keyword>
<keyword evidence="6" id="KW-0378">Hydrolase</keyword>
<evidence type="ECO:0000256" key="8">
    <source>
        <dbReference type="ARBA" id="ARBA00022840"/>
    </source>
</evidence>
<feature type="domain" description="Helicase C-terminal" evidence="11">
    <location>
        <begin position="478"/>
        <end position="639"/>
    </location>
</feature>
<evidence type="ECO:0000256" key="3">
    <source>
        <dbReference type="ARBA" id="ARBA00022722"/>
    </source>
</evidence>
<keyword evidence="14" id="KW-1185">Reference proteome</keyword>
<dbReference type="Gene3D" id="3.40.50.300">
    <property type="entry name" value="P-loop containing nucleotide triphosphate hydrolases"/>
    <property type="match status" value="2"/>
</dbReference>
<evidence type="ECO:0000256" key="7">
    <source>
        <dbReference type="ARBA" id="ARBA00022806"/>
    </source>
</evidence>
<dbReference type="GO" id="GO:0004386">
    <property type="term" value="F:helicase activity"/>
    <property type="evidence" value="ECO:0007669"/>
    <property type="project" value="UniProtKB-KW"/>
</dbReference>
<dbReference type="Pfam" id="PF22590">
    <property type="entry name" value="Cas3-like_C_2"/>
    <property type="match status" value="1"/>
</dbReference>
<keyword evidence="8" id="KW-0067">ATP-binding</keyword>
<keyword evidence="7" id="KW-0347">Helicase</keyword>
<dbReference type="GO" id="GO:0003676">
    <property type="term" value="F:nucleic acid binding"/>
    <property type="evidence" value="ECO:0007669"/>
    <property type="project" value="InterPro"/>
</dbReference>
<dbReference type="InterPro" id="IPR054712">
    <property type="entry name" value="Cas3-like_dom"/>
</dbReference>
<evidence type="ECO:0000256" key="5">
    <source>
        <dbReference type="ARBA" id="ARBA00022741"/>
    </source>
</evidence>
<dbReference type="GO" id="GO:0046872">
    <property type="term" value="F:metal ion binding"/>
    <property type="evidence" value="ECO:0007669"/>
    <property type="project" value="UniProtKB-KW"/>
</dbReference>
<dbReference type="NCBIfam" id="TIGR01596">
    <property type="entry name" value="cas3_HD"/>
    <property type="match status" value="1"/>
</dbReference>
<keyword evidence="5" id="KW-0547">Nucleotide-binding</keyword>
<keyword evidence="3" id="KW-0540">Nuclease</keyword>
<dbReference type="SMART" id="SM00487">
    <property type="entry name" value="DEXDc"/>
    <property type="match status" value="1"/>
</dbReference>
<feature type="domain" description="HD Cas3-type" evidence="12">
    <location>
        <begin position="14"/>
        <end position="210"/>
    </location>
</feature>
<dbReference type="Proteomes" id="UP000198508">
    <property type="component" value="Unassembled WGS sequence"/>
</dbReference>
<dbReference type="GO" id="GO:0004518">
    <property type="term" value="F:nuclease activity"/>
    <property type="evidence" value="ECO:0007669"/>
    <property type="project" value="UniProtKB-KW"/>
</dbReference>
<dbReference type="PROSITE" id="PS51192">
    <property type="entry name" value="HELICASE_ATP_BIND_1"/>
    <property type="match status" value="1"/>
</dbReference>
<dbReference type="InterPro" id="IPR006474">
    <property type="entry name" value="Helicase_Cas3_CRISPR-ass_core"/>
</dbReference>
<dbReference type="PANTHER" id="PTHR24031">
    <property type="entry name" value="RNA HELICASE"/>
    <property type="match status" value="1"/>
</dbReference>
<dbReference type="RefSeq" id="WP_092365227.1">
    <property type="nucleotide sequence ID" value="NZ_FOIM01000015.1"/>
</dbReference>
<protein>
    <submittedName>
        <fullName evidence="13">CRISPR-associated helicase, Cas3 family</fullName>
    </submittedName>
</protein>
<dbReference type="STRING" id="460384.SAMN05216313_11576"/>
<evidence type="ECO:0000313" key="13">
    <source>
        <dbReference type="EMBL" id="SET81356.1"/>
    </source>
</evidence>
<dbReference type="InterPro" id="IPR011545">
    <property type="entry name" value="DEAD/DEAH_box_helicase_dom"/>
</dbReference>
<evidence type="ECO:0000259" key="12">
    <source>
        <dbReference type="PROSITE" id="PS51643"/>
    </source>
</evidence>
<feature type="domain" description="Helicase ATP-binding" evidence="10">
    <location>
        <begin position="269"/>
        <end position="451"/>
    </location>
</feature>
<keyword evidence="4" id="KW-0479">Metal-binding</keyword>
<dbReference type="CDD" id="cd09641">
    <property type="entry name" value="Cas3''_I"/>
    <property type="match status" value="1"/>
</dbReference>
<evidence type="ECO:0000256" key="6">
    <source>
        <dbReference type="ARBA" id="ARBA00022801"/>
    </source>
</evidence>
<evidence type="ECO:0000259" key="11">
    <source>
        <dbReference type="PROSITE" id="PS51194"/>
    </source>
</evidence>
<evidence type="ECO:0000256" key="2">
    <source>
        <dbReference type="ARBA" id="ARBA00009046"/>
    </source>
</evidence>
<dbReference type="CDD" id="cd17930">
    <property type="entry name" value="DEXHc_cas3"/>
    <property type="match status" value="1"/>
</dbReference>
<proteinExistence type="inferred from homology"/>
<dbReference type="PROSITE" id="PS51194">
    <property type="entry name" value="HELICASE_CTER"/>
    <property type="match status" value="1"/>
</dbReference>
<dbReference type="Pfam" id="PF00270">
    <property type="entry name" value="DEAD"/>
    <property type="match status" value="1"/>
</dbReference>
<dbReference type="InterPro" id="IPR027417">
    <property type="entry name" value="P-loop_NTPase"/>
</dbReference>
<dbReference type="InterPro" id="IPR006483">
    <property type="entry name" value="CRISPR-assoc_Cas3_HD"/>
</dbReference>
<dbReference type="InterPro" id="IPR014001">
    <property type="entry name" value="Helicase_ATP-bd"/>
</dbReference>
<dbReference type="Gene3D" id="1.10.3210.30">
    <property type="match status" value="1"/>
</dbReference>
<reference evidence="14" key="1">
    <citation type="submission" date="2016-10" db="EMBL/GenBank/DDBJ databases">
        <authorList>
            <person name="Varghese N."/>
            <person name="Submissions S."/>
        </authorList>
    </citation>
    <scope>NUCLEOTIDE SEQUENCE [LARGE SCALE GENOMIC DNA]</scope>
    <source>
        <strain evidence="14">NLAE-zl-G277</strain>
    </source>
</reference>
<dbReference type="InterPro" id="IPR001650">
    <property type="entry name" value="Helicase_C-like"/>
</dbReference>
<dbReference type="InterPro" id="IPR038257">
    <property type="entry name" value="CRISPR-assoc_Cas3_HD_sf"/>
</dbReference>
<dbReference type="AlphaFoldDB" id="A0A1I0HBX1"/>
<dbReference type="GO" id="GO:0016787">
    <property type="term" value="F:hydrolase activity"/>
    <property type="evidence" value="ECO:0007669"/>
    <property type="project" value="UniProtKB-KW"/>
</dbReference>
<evidence type="ECO:0000256" key="1">
    <source>
        <dbReference type="ARBA" id="ARBA00006847"/>
    </source>
</evidence>
<dbReference type="EMBL" id="FOIM01000015">
    <property type="protein sequence ID" value="SET81356.1"/>
    <property type="molecule type" value="Genomic_DNA"/>
</dbReference>
<accession>A0A1I0HBX1</accession>
<dbReference type="PROSITE" id="PS51643">
    <property type="entry name" value="HD_CAS3"/>
    <property type="match status" value="1"/>
</dbReference>
<comment type="similarity">
    <text evidence="1">In the N-terminal section; belongs to the CRISPR-associated nuclease Cas3-HD family.</text>
</comment>
<dbReference type="GO" id="GO:0005524">
    <property type="term" value="F:ATP binding"/>
    <property type="evidence" value="ECO:0007669"/>
    <property type="project" value="UniProtKB-KW"/>
</dbReference>
<organism evidence="13 14">
    <name type="scientific">Enterocloster lavalensis</name>
    <dbReference type="NCBI Taxonomy" id="460384"/>
    <lineage>
        <taxon>Bacteria</taxon>
        <taxon>Bacillati</taxon>
        <taxon>Bacillota</taxon>
        <taxon>Clostridia</taxon>
        <taxon>Lachnospirales</taxon>
        <taxon>Lachnospiraceae</taxon>
        <taxon>Enterocloster</taxon>
    </lineage>
</organism>
<comment type="similarity">
    <text evidence="2">In the central section; belongs to the CRISPR-associated helicase Cas3 family.</text>
</comment>
<name>A0A1I0HBX1_9FIRM</name>
<evidence type="ECO:0000256" key="9">
    <source>
        <dbReference type="ARBA" id="ARBA00023118"/>
    </source>
</evidence>
<gene>
    <name evidence="13" type="ORF">SAMN05216313_11576</name>
</gene>
<dbReference type="SUPFAM" id="SSF52540">
    <property type="entry name" value="P-loop containing nucleoside triphosphate hydrolases"/>
    <property type="match status" value="1"/>
</dbReference>